<dbReference type="RefSeq" id="WP_201846219.1">
    <property type="nucleotide sequence ID" value="NZ_JABBYC010000011.1"/>
</dbReference>
<comment type="caution">
    <text evidence="1">The sequence shown here is derived from an EMBL/GenBank/DDBJ whole genome shotgun (WGS) entry which is preliminary data.</text>
</comment>
<name>A0ABS1LJE4_9MICO</name>
<keyword evidence="2" id="KW-1185">Reference proteome</keyword>
<evidence type="ECO:0000313" key="2">
    <source>
        <dbReference type="Proteomes" id="UP000675409"/>
    </source>
</evidence>
<organism evidence="1 2">
    <name type="scientific">Myceligenerans indicum</name>
    <dbReference type="NCBI Taxonomy" id="2593663"/>
    <lineage>
        <taxon>Bacteria</taxon>
        <taxon>Bacillati</taxon>
        <taxon>Actinomycetota</taxon>
        <taxon>Actinomycetes</taxon>
        <taxon>Micrococcales</taxon>
        <taxon>Promicromonosporaceae</taxon>
        <taxon>Myceligenerans</taxon>
    </lineage>
</organism>
<accession>A0ABS1LJE4</accession>
<dbReference type="EMBL" id="JABBYC010000011">
    <property type="protein sequence ID" value="MBL0886361.1"/>
    <property type="molecule type" value="Genomic_DNA"/>
</dbReference>
<proteinExistence type="predicted"/>
<protein>
    <submittedName>
        <fullName evidence="1">Uncharacterized protein</fullName>
    </submittedName>
</protein>
<sequence length="149" mass="16206">MNTAVDRDDLYGFECDFLALDQTGSIALISSAGYGPIPWLVLNDGLSVEAAVAGIQALPVIGTPLDLRGEDRSDDYSDSFEMSRRGFYAYDWHDSRGPYMQVSAPSIALREDGVAPEIARAAGLLRLPIQFAETVQLSLDEHGVYPGQH</sequence>
<reference evidence="1 2" key="1">
    <citation type="journal article" date="2021" name="Arch. Microbiol.">
        <title>Myceligenerans indicum sp. nov., an actinobacterium isolated from mangrove sediment of Sundarbans, India.</title>
        <authorList>
            <person name="Asha K."/>
            <person name="Bhadury P."/>
        </authorList>
    </citation>
    <scope>NUCLEOTIDE SEQUENCE [LARGE SCALE GENOMIC DNA]</scope>
    <source>
        <strain evidence="1 2">I2</strain>
    </source>
</reference>
<dbReference type="Proteomes" id="UP000675409">
    <property type="component" value="Unassembled WGS sequence"/>
</dbReference>
<evidence type="ECO:0000313" key="1">
    <source>
        <dbReference type="EMBL" id="MBL0886361.1"/>
    </source>
</evidence>
<gene>
    <name evidence="1" type="ORF">HGK34_08765</name>
</gene>